<dbReference type="InterPro" id="IPR006447">
    <property type="entry name" value="Myb_dom_plants"/>
</dbReference>
<evidence type="ECO:0000313" key="9">
    <source>
        <dbReference type="EMBL" id="KAB5547450.1"/>
    </source>
</evidence>
<feature type="compositionally biased region" description="Basic and acidic residues" evidence="7">
    <location>
        <begin position="651"/>
        <end position="674"/>
    </location>
</feature>
<dbReference type="Pfam" id="PF14379">
    <property type="entry name" value="Myb_CC_LHEQLE"/>
    <property type="match status" value="1"/>
</dbReference>
<dbReference type="InterPro" id="IPR025756">
    <property type="entry name" value="Myb_CC_LHEQLE"/>
</dbReference>
<evidence type="ECO:0000259" key="8">
    <source>
        <dbReference type="PROSITE" id="PS51294"/>
    </source>
</evidence>
<evidence type="ECO:0000256" key="4">
    <source>
        <dbReference type="ARBA" id="ARBA00023054"/>
    </source>
</evidence>
<sequence>MDSSCRRKKDNNKVAKSENGGCRWEVDEDEISQHKGQATLVTVALLVTVANATVCCYHVQITDLAVMFLRRKLFAIDLVREFMEMLSLQDLCGSCGLIALLIEERKVDEGWAIIMNHHAIASVTKSETSKGATQPFCSALFPIQNSFSSKSDCQSSSTGESSSPCPSPLIRTESLGSPSTMQLSTAQHQMLCLKFGPDSPLSPTSRVQDSKSTFQRSSVFCTSLYLSSSSSSETNRQLGNLPFLPHPPTYSHSVSATDSTKSPLLFSEDLSNQYDEDLSDAFMKDIFNLSGNASEGSFHGMNDTSDNLELTEQLDLQFLSDELEIAITDHGENPRLDEIYGTPESPSKPATGFACNQNFPSVDALSSHPSPGSSTAHKRRMRWTPELHERFVEAVNKLDGAEKATPKGVLKLMNIEGLTIYHVKSHLQKYRLAKYLPEKKEDDENFTLFMSRTIQITEALRMQMEVQKQLHEQLEVQRILQLRIEEHARYLQKIIEQQNAGSALLSPKSLSSSTNPPKDSELPPPSPSTVAESITDLSSPSSKHKATDSDNLEKQTSEKWIRLEEKSEAASDSELPPPSPSTVAESITDLSSPSSKHKATDSDNLEKQTSEKRIRLEEKSEAASDSELPPPSPSTVAESITDLSSPSSKHKATDSDNLEKQTSEKRIRLEEKSEAAVVEDPPV</sequence>
<dbReference type="EMBL" id="VDCV01000007">
    <property type="protein sequence ID" value="KAB5547450.1"/>
    <property type="molecule type" value="Genomic_DNA"/>
</dbReference>
<keyword evidence="5" id="KW-0804">Transcription</keyword>
<evidence type="ECO:0000256" key="3">
    <source>
        <dbReference type="ARBA" id="ARBA00023015"/>
    </source>
</evidence>
<dbReference type="SUPFAM" id="SSF46689">
    <property type="entry name" value="Homeodomain-like"/>
    <property type="match status" value="1"/>
</dbReference>
<comment type="caution">
    <text evidence="9">The sequence shown here is derived from an EMBL/GenBank/DDBJ whole genome shotgun (WGS) entry which is preliminary data.</text>
</comment>
<dbReference type="GO" id="GO:0003700">
    <property type="term" value="F:DNA-binding transcription factor activity"/>
    <property type="evidence" value="ECO:0007669"/>
    <property type="project" value="InterPro"/>
</dbReference>
<reference evidence="10" key="1">
    <citation type="journal article" date="2019" name="Gigascience">
        <title>De novo genome assembly of the endangered Acer yangbiense, a plant species with extremely small populations endemic to Yunnan Province, China.</title>
        <authorList>
            <person name="Yang J."/>
            <person name="Wariss H.M."/>
            <person name="Tao L."/>
            <person name="Zhang R."/>
            <person name="Yun Q."/>
            <person name="Hollingsworth P."/>
            <person name="Dao Z."/>
            <person name="Luo G."/>
            <person name="Guo H."/>
            <person name="Ma Y."/>
            <person name="Sun W."/>
        </authorList>
    </citation>
    <scope>NUCLEOTIDE SEQUENCE [LARGE SCALE GENOMIC DNA]</scope>
    <source>
        <strain evidence="10">cv. br00</strain>
    </source>
</reference>
<dbReference type="FunFam" id="1.10.10.60:FF:000002">
    <property type="entry name" value="Myb family transcription factor"/>
    <property type="match status" value="1"/>
</dbReference>
<dbReference type="PANTHER" id="PTHR31499">
    <property type="entry name" value="MYB FAMILY TRANSCRIPTION FACTOR PHL11"/>
    <property type="match status" value="1"/>
</dbReference>
<dbReference type="InterPro" id="IPR017930">
    <property type="entry name" value="Myb_dom"/>
</dbReference>
<keyword evidence="6" id="KW-0539">Nucleus</keyword>
<feature type="compositionally biased region" description="Polar residues" evidence="7">
    <location>
        <begin position="581"/>
        <end position="594"/>
    </location>
</feature>
<proteinExistence type="inferred from homology"/>
<evidence type="ECO:0000256" key="5">
    <source>
        <dbReference type="ARBA" id="ARBA00023163"/>
    </source>
</evidence>
<evidence type="ECO:0000256" key="1">
    <source>
        <dbReference type="ARBA" id="ARBA00004123"/>
    </source>
</evidence>
<feature type="region of interest" description="Disordered" evidence="7">
    <location>
        <begin position="505"/>
        <end position="683"/>
    </location>
</feature>
<keyword evidence="4" id="KW-0175">Coiled coil</keyword>
<protein>
    <recommendedName>
        <fullName evidence="8">HTH myb-type domain-containing protein</fullName>
    </recommendedName>
</protein>
<feature type="compositionally biased region" description="Low complexity" evidence="7">
    <location>
        <begin position="151"/>
        <end position="164"/>
    </location>
</feature>
<dbReference type="Pfam" id="PF00249">
    <property type="entry name" value="Myb_DNA-binding"/>
    <property type="match status" value="1"/>
</dbReference>
<dbReference type="AlphaFoldDB" id="A0A5N5LXP8"/>
<keyword evidence="3" id="KW-0805">Transcription regulation</keyword>
<feature type="domain" description="HTH myb-type" evidence="8">
    <location>
        <begin position="375"/>
        <end position="435"/>
    </location>
</feature>
<feature type="compositionally biased region" description="Basic and acidic residues" evidence="7">
    <location>
        <begin position="598"/>
        <end position="622"/>
    </location>
</feature>
<dbReference type="PANTHER" id="PTHR31499:SF79">
    <property type="entry name" value="HTH MYB-TYPE DOMAIN-CONTAINING PROTEIN"/>
    <property type="match status" value="1"/>
</dbReference>
<feature type="compositionally biased region" description="Polar residues" evidence="7">
    <location>
        <begin position="529"/>
        <end position="541"/>
    </location>
</feature>
<evidence type="ECO:0000313" key="10">
    <source>
        <dbReference type="Proteomes" id="UP000326939"/>
    </source>
</evidence>
<name>A0A5N5LXP8_9ROSI</name>
<accession>A0A5N5LXP8</accession>
<dbReference type="GO" id="GO:0003677">
    <property type="term" value="F:DNA binding"/>
    <property type="evidence" value="ECO:0007669"/>
    <property type="project" value="InterPro"/>
</dbReference>
<feature type="region of interest" description="Disordered" evidence="7">
    <location>
        <begin position="151"/>
        <end position="180"/>
    </location>
</feature>
<feature type="compositionally biased region" description="Polar residues" evidence="7">
    <location>
        <begin position="634"/>
        <end position="647"/>
    </location>
</feature>
<dbReference type="InterPro" id="IPR001005">
    <property type="entry name" value="SANT/Myb"/>
</dbReference>
<dbReference type="GO" id="GO:0005634">
    <property type="term" value="C:nucleus"/>
    <property type="evidence" value="ECO:0007669"/>
    <property type="project" value="UniProtKB-SubCell"/>
</dbReference>
<dbReference type="InterPro" id="IPR009057">
    <property type="entry name" value="Homeodomain-like_sf"/>
</dbReference>
<dbReference type="NCBIfam" id="TIGR01557">
    <property type="entry name" value="myb_SHAQKYF"/>
    <property type="match status" value="1"/>
</dbReference>
<comment type="similarity">
    <text evidence="2">Belongs to the MYB-CC family.</text>
</comment>
<keyword evidence="10" id="KW-1185">Reference proteome</keyword>
<feature type="compositionally biased region" description="Low complexity" evidence="7">
    <location>
        <begin position="505"/>
        <end position="517"/>
    </location>
</feature>
<evidence type="ECO:0000256" key="2">
    <source>
        <dbReference type="ARBA" id="ARBA00006783"/>
    </source>
</evidence>
<organism evidence="9 10">
    <name type="scientific">Salix brachista</name>
    <dbReference type="NCBI Taxonomy" id="2182728"/>
    <lineage>
        <taxon>Eukaryota</taxon>
        <taxon>Viridiplantae</taxon>
        <taxon>Streptophyta</taxon>
        <taxon>Embryophyta</taxon>
        <taxon>Tracheophyta</taxon>
        <taxon>Spermatophyta</taxon>
        <taxon>Magnoliopsida</taxon>
        <taxon>eudicotyledons</taxon>
        <taxon>Gunneridae</taxon>
        <taxon>Pentapetalae</taxon>
        <taxon>rosids</taxon>
        <taxon>fabids</taxon>
        <taxon>Malpighiales</taxon>
        <taxon>Salicaceae</taxon>
        <taxon>Saliceae</taxon>
        <taxon>Salix</taxon>
    </lineage>
</organism>
<evidence type="ECO:0000256" key="6">
    <source>
        <dbReference type="ARBA" id="ARBA00023242"/>
    </source>
</evidence>
<comment type="subcellular location">
    <subcellularLocation>
        <location evidence="1">Nucleus</location>
    </subcellularLocation>
</comment>
<evidence type="ECO:0000256" key="7">
    <source>
        <dbReference type="SAM" id="MobiDB-lite"/>
    </source>
</evidence>
<dbReference type="InterPro" id="IPR046955">
    <property type="entry name" value="PHR1-like"/>
</dbReference>
<gene>
    <name evidence="9" type="ORF">DKX38_010856</name>
</gene>
<dbReference type="PROSITE" id="PS51294">
    <property type="entry name" value="HTH_MYB"/>
    <property type="match status" value="1"/>
</dbReference>
<dbReference type="Proteomes" id="UP000326939">
    <property type="component" value="Chromosome 7"/>
</dbReference>
<feature type="compositionally biased region" description="Basic and acidic residues" evidence="7">
    <location>
        <begin position="545"/>
        <end position="569"/>
    </location>
</feature>
<dbReference type="Gene3D" id="1.10.10.60">
    <property type="entry name" value="Homeodomain-like"/>
    <property type="match status" value="1"/>
</dbReference>